<dbReference type="AlphaFoldDB" id="A0A7X3MFD3"/>
<evidence type="ECO:0000313" key="1">
    <source>
        <dbReference type="EMBL" id="MXP75404.1"/>
    </source>
</evidence>
<sequence>MEDSKILLNVEETAAYLNIGKTKTREIMKDNEKIFVVRIGNRNYAHKTLLDKWLLAQIKN</sequence>
<protein>
    <submittedName>
        <fullName evidence="1">Molybdate-binding protein</fullName>
    </submittedName>
</protein>
<dbReference type="EMBL" id="WUQX01000001">
    <property type="protein sequence ID" value="MXP75404.1"/>
    <property type="molecule type" value="Genomic_DNA"/>
</dbReference>
<dbReference type="RefSeq" id="WP_159750662.1">
    <property type="nucleotide sequence ID" value="NZ_WUQX01000001.1"/>
</dbReference>
<dbReference type="Proteomes" id="UP000460412">
    <property type="component" value="Unassembled WGS sequence"/>
</dbReference>
<gene>
    <name evidence="1" type="ORF">GN277_08440</name>
</gene>
<comment type="caution">
    <text evidence="1">The sequence shown here is derived from an EMBL/GenBank/DDBJ whole genome shotgun (WGS) entry which is preliminary data.</text>
</comment>
<dbReference type="InterPro" id="IPR038148">
    <property type="entry name" value="Tn1545/Tn916_Xis"/>
</dbReference>
<organism evidence="1 2">
    <name type="scientific">Sporofaciens musculi</name>
    <dbReference type="NCBI Taxonomy" id="2681861"/>
    <lineage>
        <taxon>Bacteria</taxon>
        <taxon>Bacillati</taxon>
        <taxon>Bacillota</taxon>
        <taxon>Clostridia</taxon>
        <taxon>Lachnospirales</taxon>
        <taxon>Lachnospiraceae</taxon>
        <taxon>Sporofaciens</taxon>
    </lineage>
</organism>
<keyword evidence="2" id="KW-1185">Reference proteome</keyword>
<dbReference type="Gene3D" id="3.90.105.50">
    <property type="match status" value="1"/>
</dbReference>
<reference evidence="1 2" key="1">
    <citation type="submission" date="2019-12" db="EMBL/GenBank/DDBJ databases">
        <title>Sporaefaciens musculi gen. nov., sp. nov., a novel bacterium isolated from the caecum of an obese mouse.</title>
        <authorList>
            <person name="Rasmussen T.S."/>
            <person name="Streidl T."/>
            <person name="Hitch T.C.A."/>
            <person name="Wortmann E."/>
            <person name="Deptula P."/>
            <person name="Hansen M."/>
            <person name="Nielsen D.S."/>
            <person name="Clavel T."/>
            <person name="Vogensen F.K."/>
        </authorList>
    </citation>
    <scope>NUCLEOTIDE SEQUENCE [LARGE SCALE GENOMIC DNA]</scope>
    <source>
        <strain evidence="1 2">WCA-9-b2</strain>
    </source>
</reference>
<accession>A0A7X3MFD3</accession>
<name>A0A7X3MFD3_9FIRM</name>
<proteinExistence type="predicted"/>
<evidence type="ECO:0000313" key="2">
    <source>
        <dbReference type="Proteomes" id="UP000460412"/>
    </source>
</evidence>